<dbReference type="GO" id="GO:0006325">
    <property type="term" value="P:chromatin organization"/>
    <property type="evidence" value="ECO:0007669"/>
    <property type="project" value="UniProtKB-ARBA"/>
</dbReference>
<dbReference type="PRINTS" id="PR00503">
    <property type="entry name" value="BROMODOMAIN"/>
</dbReference>
<dbReference type="AlphaFoldDB" id="A0A1B7TJF9"/>
<evidence type="ECO:0000259" key="3">
    <source>
        <dbReference type="PROSITE" id="PS50014"/>
    </source>
</evidence>
<feature type="domain" description="Bromo" evidence="3">
    <location>
        <begin position="1"/>
        <end position="39"/>
    </location>
</feature>
<dbReference type="EMBL" id="LXPE01000002">
    <property type="protein sequence ID" value="OBA28828.1"/>
    <property type="molecule type" value="Genomic_DNA"/>
</dbReference>
<dbReference type="InterPro" id="IPR001487">
    <property type="entry name" value="Bromodomain"/>
</dbReference>
<keyword evidence="1 2" id="KW-0103">Bromodomain</keyword>
<dbReference type="PROSITE" id="PS50014">
    <property type="entry name" value="BROMODOMAIN_2"/>
    <property type="match status" value="1"/>
</dbReference>
<sequence length="382" mass="44700">MIKSNLKSGLYKTVYDFYLDIELLFFNCKTYNPSESLLHVDATHLLSYSRIIFDELITALEEKKKENSLNLYRPYEQRYLEYKKRLLSSNPNDNENMLLNSINMKDSEGKYNITGEDEIQGRLKDEQPIISALTNDQINLLQNGGKANKYVEYPGNIKFVESIKSEKFTNEDNNISAKVYDKNEEFLFQILKSNVAIEKNNETCFSNLKLTFFQDYRFADKNMTNINLNDFEKIYATSSKIKEVLQKDNSKIELYHFNLKNDNPSKSYNYSLKNPLSGNKNLFTHLELQLLDLNIEYKDTDFKPPYTYKCQVYFNNVIGGAPVIISPKSKTKDEQEKNNNTSMVCLYNIKLSQKRSFVSIVVTREKEDKIDLKETINLWFNV</sequence>
<dbReference type="InterPro" id="IPR036427">
    <property type="entry name" value="Bromodomain-like_sf"/>
</dbReference>
<dbReference type="SUPFAM" id="SSF47370">
    <property type="entry name" value="Bromodomain"/>
    <property type="match status" value="1"/>
</dbReference>
<dbReference type="OrthoDB" id="3971902at2759"/>
<evidence type="ECO:0000256" key="2">
    <source>
        <dbReference type="PROSITE-ProRule" id="PRU00035"/>
    </source>
</evidence>
<reference evidence="5" key="1">
    <citation type="journal article" date="2016" name="Proc. Natl. Acad. Sci. U.S.A.">
        <title>Comparative genomics of biotechnologically important yeasts.</title>
        <authorList>
            <person name="Riley R."/>
            <person name="Haridas S."/>
            <person name="Wolfe K.H."/>
            <person name="Lopes M.R."/>
            <person name="Hittinger C.T."/>
            <person name="Goeker M."/>
            <person name="Salamov A.A."/>
            <person name="Wisecaver J.H."/>
            <person name="Long T.M."/>
            <person name="Calvey C.H."/>
            <person name="Aerts A.L."/>
            <person name="Barry K.W."/>
            <person name="Choi C."/>
            <person name="Clum A."/>
            <person name="Coughlan A.Y."/>
            <person name="Deshpande S."/>
            <person name="Douglass A.P."/>
            <person name="Hanson S.J."/>
            <person name="Klenk H.-P."/>
            <person name="LaButti K.M."/>
            <person name="Lapidus A."/>
            <person name="Lindquist E.A."/>
            <person name="Lipzen A.M."/>
            <person name="Meier-Kolthoff J.P."/>
            <person name="Ohm R.A."/>
            <person name="Otillar R.P."/>
            <person name="Pangilinan J.L."/>
            <person name="Peng Y."/>
            <person name="Rokas A."/>
            <person name="Rosa C.A."/>
            <person name="Scheuner C."/>
            <person name="Sibirny A.A."/>
            <person name="Slot J.C."/>
            <person name="Stielow J.B."/>
            <person name="Sun H."/>
            <person name="Kurtzman C.P."/>
            <person name="Blackwell M."/>
            <person name="Grigoriev I.V."/>
            <person name="Jeffries T.W."/>
        </authorList>
    </citation>
    <scope>NUCLEOTIDE SEQUENCE [LARGE SCALE GENOMIC DNA]</scope>
    <source>
        <strain evidence="5">NRRL Y-1626</strain>
    </source>
</reference>
<evidence type="ECO:0000313" key="4">
    <source>
        <dbReference type="EMBL" id="OBA28828.1"/>
    </source>
</evidence>
<dbReference type="Pfam" id="PF00439">
    <property type="entry name" value="Bromodomain"/>
    <property type="match status" value="1"/>
</dbReference>
<keyword evidence="5" id="KW-1185">Reference proteome</keyword>
<protein>
    <recommendedName>
        <fullName evidence="3">Bromo domain-containing protein</fullName>
    </recommendedName>
</protein>
<comment type="caution">
    <text evidence="4">The sequence shown here is derived from an EMBL/GenBank/DDBJ whole genome shotgun (WGS) entry which is preliminary data.</text>
</comment>
<proteinExistence type="predicted"/>
<organism evidence="4 5">
    <name type="scientific">Hanseniaspora valbyensis NRRL Y-1626</name>
    <dbReference type="NCBI Taxonomy" id="766949"/>
    <lineage>
        <taxon>Eukaryota</taxon>
        <taxon>Fungi</taxon>
        <taxon>Dikarya</taxon>
        <taxon>Ascomycota</taxon>
        <taxon>Saccharomycotina</taxon>
        <taxon>Saccharomycetes</taxon>
        <taxon>Saccharomycodales</taxon>
        <taxon>Saccharomycodaceae</taxon>
        <taxon>Hanseniaspora</taxon>
    </lineage>
</organism>
<gene>
    <name evidence="4" type="ORF">HANVADRAFT_84094</name>
</gene>
<evidence type="ECO:0000313" key="5">
    <source>
        <dbReference type="Proteomes" id="UP000092321"/>
    </source>
</evidence>
<accession>A0A1B7TJF9</accession>
<name>A0A1B7TJF9_9ASCO</name>
<dbReference type="Gene3D" id="1.20.920.10">
    <property type="entry name" value="Bromodomain-like"/>
    <property type="match status" value="1"/>
</dbReference>
<evidence type="ECO:0000256" key="1">
    <source>
        <dbReference type="ARBA" id="ARBA00023117"/>
    </source>
</evidence>
<dbReference type="Proteomes" id="UP000092321">
    <property type="component" value="Unassembled WGS sequence"/>
</dbReference>
<dbReference type="CDD" id="cd04369">
    <property type="entry name" value="Bromodomain"/>
    <property type="match status" value="1"/>
</dbReference>